<dbReference type="Proteomes" id="UP001200642">
    <property type="component" value="Unassembled WGS sequence"/>
</dbReference>
<protein>
    <submittedName>
        <fullName evidence="1">Uncharacterized protein</fullName>
    </submittedName>
</protein>
<organism evidence="1 2">
    <name type="scientific">Cerina litoralis</name>
    <dbReference type="NCBI Taxonomy" id="2874477"/>
    <lineage>
        <taxon>Bacteria</taxon>
        <taxon>Pseudomonadati</taxon>
        <taxon>Bacteroidota</taxon>
        <taxon>Flavobacteriia</taxon>
        <taxon>Flavobacteriales</taxon>
        <taxon>Flavobacteriaceae</taxon>
        <taxon>Cerina</taxon>
    </lineage>
</organism>
<accession>A0AAE3EY52</accession>
<evidence type="ECO:0000313" key="2">
    <source>
        <dbReference type="Proteomes" id="UP001200642"/>
    </source>
</evidence>
<keyword evidence="2" id="KW-1185">Reference proteome</keyword>
<dbReference type="AlphaFoldDB" id="A0AAE3EY52"/>
<evidence type="ECO:0000313" key="1">
    <source>
        <dbReference type="EMBL" id="MCG2461736.1"/>
    </source>
</evidence>
<sequence>MISCKEAEEICNKAQYNEATFWEKLKLWFHIFMCKICAQFTKENSKLTTLCQKADLKSLTEGEKAKMKHDLQDRL</sequence>
<dbReference type="EMBL" id="JAIRBC010000019">
    <property type="protein sequence ID" value="MCG2461736.1"/>
    <property type="molecule type" value="Genomic_DNA"/>
</dbReference>
<proteinExistence type="predicted"/>
<comment type="caution">
    <text evidence="1">The sequence shown here is derived from an EMBL/GenBank/DDBJ whole genome shotgun (WGS) entry which is preliminary data.</text>
</comment>
<dbReference type="RefSeq" id="WP_317902878.1">
    <property type="nucleotide sequence ID" value="NZ_JAIRBC010000019.1"/>
</dbReference>
<name>A0AAE3EY52_9FLAO</name>
<reference evidence="1" key="1">
    <citation type="submission" date="2023-02" db="EMBL/GenBank/DDBJ databases">
        <title>Genome of Flavobacteriaceae gen. nov. sp. strain F89.</title>
        <authorList>
            <person name="Wang Y."/>
        </authorList>
    </citation>
    <scope>NUCLEOTIDE SEQUENCE</scope>
    <source>
        <strain evidence="1">F89</strain>
    </source>
</reference>
<gene>
    <name evidence="1" type="ORF">K8352_13335</name>
</gene>